<evidence type="ECO:0000256" key="3">
    <source>
        <dbReference type="ARBA" id="ARBA00022679"/>
    </source>
</evidence>
<name>Q8EWP0_MALP2</name>
<dbReference type="Proteomes" id="UP000002522">
    <property type="component" value="Chromosome"/>
</dbReference>
<keyword evidence="5" id="KW-0479">Metal-binding</keyword>
<feature type="domain" description="MTTase N-terminal" evidence="8">
    <location>
        <begin position="13"/>
        <end position="124"/>
    </location>
</feature>
<dbReference type="NCBIfam" id="TIGR00089">
    <property type="entry name" value="MiaB/RimO family radical SAM methylthiotransferase"/>
    <property type="match status" value="1"/>
</dbReference>
<evidence type="ECO:0000256" key="7">
    <source>
        <dbReference type="ARBA" id="ARBA00023014"/>
    </source>
</evidence>
<dbReference type="InterPro" id="IPR058240">
    <property type="entry name" value="rSAM_sf"/>
</dbReference>
<reference evidence="10 11" key="1">
    <citation type="journal article" date="2002" name="Nucleic Acids Res.">
        <title>The complete genomic sequence of Mycoplasma penetrans, an intracellular bacterial pathogen in humans.</title>
        <authorList>
            <person name="Sasaki Y."/>
            <person name="Ishikawa J."/>
            <person name="Yamashita A."/>
            <person name="Oshima K."/>
            <person name="Kenri T."/>
            <person name="Furuya K."/>
            <person name="Yoshino C."/>
            <person name="Horino A."/>
            <person name="Shiba T."/>
            <person name="Sasaki T."/>
            <person name="Hattori M."/>
        </authorList>
    </citation>
    <scope>NUCLEOTIDE SEQUENCE [LARGE SCALE GENOMIC DNA]</scope>
    <source>
        <strain evidence="10 11">HF-2</strain>
    </source>
</reference>
<evidence type="ECO:0000259" key="8">
    <source>
        <dbReference type="PROSITE" id="PS51449"/>
    </source>
</evidence>
<dbReference type="STRING" id="272633.gene:10731262"/>
<dbReference type="GO" id="GO:0051539">
    <property type="term" value="F:4 iron, 4 sulfur cluster binding"/>
    <property type="evidence" value="ECO:0007669"/>
    <property type="project" value="UniProtKB-KW"/>
</dbReference>
<dbReference type="SFLD" id="SFLDG01082">
    <property type="entry name" value="B12-binding_domain_containing"/>
    <property type="match status" value="1"/>
</dbReference>
<dbReference type="InterPro" id="IPR020612">
    <property type="entry name" value="Methylthiotransferase_CS"/>
</dbReference>
<dbReference type="InterPro" id="IPR023404">
    <property type="entry name" value="rSAM_horseshoe"/>
</dbReference>
<keyword evidence="7" id="KW-0411">Iron-sulfur</keyword>
<organism evidence="10 11">
    <name type="scientific">Malacoplasma penetrans (strain HF-2)</name>
    <name type="common">Mycoplasma penetrans</name>
    <dbReference type="NCBI Taxonomy" id="272633"/>
    <lineage>
        <taxon>Bacteria</taxon>
        <taxon>Bacillati</taxon>
        <taxon>Mycoplasmatota</taxon>
        <taxon>Mycoplasmoidales</taxon>
        <taxon>Mycoplasmoidaceae</taxon>
        <taxon>Malacoplasma</taxon>
    </lineage>
</organism>
<dbReference type="HOGENOM" id="CLU_018697_1_0_14"/>
<evidence type="ECO:0000313" key="11">
    <source>
        <dbReference type="Proteomes" id="UP000002522"/>
    </source>
</evidence>
<dbReference type="GO" id="GO:0035598">
    <property type="term" value="F:tRNA (N(6)-L-threonylcarbamoyladenosine(37)-C(2))-methylthiotransferase activity"/>
    <property type="evidence" value="ECO:0007669"/>
    <property type="project" value="TreeGrafter"/>
</dbReference>
<dbReference type="SMART" id="SM00729">
    <property type="entry name" value="Elp3"/>
    <property type="match status" value="1"/>
</dbReference>
<dbReference type="InterPro" id="IPR007197">
    <property type="entry name" value="rSAM"/>
</dbReference>
<dbReference type="InterPro" id="IPR006638">
    <property type="entry name" value="Elp3/MiaA/NifB-like_rSAM"/>
</dbReference>
<comment type="cofactor">
    <cofactor evidence="1">
        <name>[4Fe-4S] cluster</name>
        <dbReference type="ChEBI" id="CHEBI:49883"/>
    </cofactor>
</comment>
<keyword evidence="2" id="KW-0004">4Fe-4S</keyword>
<keyword evidence="3" id="KW-0808">Transferase</keyword>
<dbReference type="PROSITE" id="PS51918">
    <property type="entry name" value="RADICAL_SAM"/>
    <property type="match status" value="1"/>
</dbReference>
<dbReference type="FunCoup" id="Q8EWP0">
    <property type="interactions" value="105"/>
</dbReference>
<dbReference type="eggNOG" id="COG0621">
    <property type="taxonomic scope" value="Bacteria"/>
</dbReference>
<evidence type="ECO:0000313" key="10">
    <source>
        <dbReference type="EMBL" id="BAC43954.1"/>
    </source>
</evidence>
<dbReference type="InterPro" id="IPR013848">
    <property type="entry name" value="Methylthiotransferase_N"/>
</dbReference>
<dbReference type="Pfam" id="PF04055">
    <property type="entry name" value="Radical_SAM"/>
    <property type="match status" value="1"/>
</dbReference>
<dbReference type="SFLD" id="SFLDG01061">
    <property type="entry name" value="methylthiotransferase"/>
    <property type="match status" value="1"/>
</dbReference>
<feature type="domain" description="Radical SAM core" evidence="9">
    <location>
        <begin position="149"/>
        <end position="377"/>
    </location>
</feature>
<dbReference type="PANTHER" id="PTHR11918:SF45">
    <property type="entry name" value="THREONYLCARBAMOYLADENOSINE TRNA METHYLTHIOTRANSFERASE"/>
    <property type="match status" value="1"/>
</dbReference>
<dbReference type="KEGG" id="mpe:MYPE1630"/>
<dbReference type="CDD" id="cd01335">
    <property type="entry name" value="Radical_SAM"/>
    <property type="match status" value="1"/>
</dbReference>
<gene>
    <name evidence="10" type="ordered locus">MYPE1630</name>
</gene>
<dbReference type="PANTHER" id="PTHR11918">
    <property type="entry name" value="RADICAL SAM PROTEINS"/>
    <property type="match status" value="1"/>
</dbReference>
<dbReference type="SFLD" id="SFLDS00029">
    <property type="entry name" value="Radical_SAM"/>
    <property type="match status" value="1"/>
</dbReference>
<evidence type="ECO:0000256" key="6">
    <source>
        <dbReference type="ARBA" id="ARBA00023004"/>
    </source>
</evidence>
<evidence type="ECO:0000256" key="5">
    <source>
        <dbReference type="ARBA" id="ARBA00022723"/>
    </source>
</evidence>
<evidence type="ECO:0000256" key="4">
    <source>
        <dbReference type="ARBA" id="ARBA00022691"/>
    </source>
</evidence>
<keyword evidence="4" id="KW-0949">S-adenosyl-L-methionine</keyword>
<dbReference type="EMBL" id="BA000026">
    <property type="protein sequence ID" value="BAC43954.1"/>
    <property type="molecule type" value="Genomic_DNA"/>
</dbReference>
<dbReference type="AlphaFoldDB" id="Q8EWP0"/>
<dbReference type="InParanoid" id="Q8EWP0"/>
<accession>Q8EWP0</accession>
<dbReference type="PROSITE" id="PS51449">
    <property type="entry name" value="MTTASE_N"/>
    <property type="match status" value="1"/>
</dbReference>
<dbReference type="Pfam" id="PF00919">
    <property type="entry name" value="UPF0004"/>
    <property type="match status" value="1"/>
</dbReference>
<evidence type="ECO:0000256" key="1">
    <source>
        <dbReference type="ARBA" id="ARBA00001966"/>
    </source>
</evidence>
<sequence>MKNLNQTQQQKINTFAIHTLGCKVNLFESNVIRNDLLLNGLVEVPFDAQADVYIINTCSVTNKADSKSKLYIRKASRTNKKGIVVVAGCMSQINKDLMKELKIDIQIGNKYKYSIYDLLTNYSKNKEKILKIENLLKEKVFEKNESISFKENTRAFIKIQDGCNFMCSYCIIPFTRGKQRSNDLNTIVNEVHSLVDQGYKEIVLTGVNTAGFFDQDKNNFYDLLVAINEIKKDFRVRISSVEPFQITDEIVNLIASNPKRFCQHWHICLQSGSDNVLNKMNRRYLTSQYEELIKKIRSINPNTLFTTDYIVGFPSESHQDHLDSMEFLKKIKFFDMHIFPYSKREGTKSSTIKDVHDATKKERFKNVAAFNFATKFSILKSMLNKELEVIFEHKNENEQYYSGYSSEYCRVYVESNTPLENKIYKVKIEKVLSDGLLGTIVE</sequence>
<keyword evidence="6" id="KW-0408">Iron</keyword>
<dbReference type="InterPro" id="IPR038135">
    <property type="entry name" value="Methylthiotransferase_N_sf"/>
</dbReference>
<dbReference type="Gene3D" id="3.80.30.20">
    <property type="entry name" value="tm_1862 like domain"/>
    <property type="match status" value="1"/>
</dbReference>
<protein>
    <submittedName>
        <fullName evidence="10">Uncharacterized protein</fullName>
    </submittedName>
</protein>
<dbReference type="GO" id="GO:0046872">
    <property type="term" value="F:metal ion binding"/>
    <property type="evidence" value="ECO:0007669"/>
    <property type="project" value="UniProtKB-KW"/>
</dbReference>
<dbReference type="RefSeq" id="WP_011076990.1">
    <property type="nucleotide sequence ID" value="NC_004432.1"/>
</dbReference>
<keyword evidence="11" id="KW-1185">Reference proteome</keyword>
<dbReference type="NCBIfam" id="TIGR01579">
    <property type="entry name" value="MiaB-like-C"/>
    <property type="match status" value="1"/>
</dbReference>
<dbReference type="Gene3D" id="3.40.50.12160">
    <property type="entry name" value="Methylthiotransferase, N-terminal domain"/>
    <property type="match status" value="1"/>
</dbReference>
<dbReference type="InterPro" id="IPR006467">
    <property type="entry name" value="MiaB-like_bact"/>
</dbReference>
<dbReference type="SUPFAM" id="SSF102114">
    <property type="entry name" value="Radical SAM enzymes"/>
    <property type="match status" value="1"/>
</dbReference>
<dbReference type="InterPro" id="IPR005839">
    <property type="entry name" value="Methylthiotransferase"/>
</dbReference>
<proteinExistence type="predicted"/>
<evidence type="ECO:0000256" key="2">
    <source>
        <dbReference type="ARBA" id="ARBA00022485"/>
    </source>
</evidence>
<dbReference type="PROSITE" id="PS01278">
    <property type="entry name" value="MTTASE_RADICAL"/>
    <property type="match status" value="1"/>
</dbReference>
<evidence type="ECO:0000259" key="9">
    <source>
        <dbReference type="PROSITE" id="PS51918"/>
    </source>
</evidence>